<feature type="compositionally biased region" description="Basic and acidic residues" evidence="9">
    <location>
        <begin position="515"/>
        <end position="542"/>
    </location>
</feature>
<dbReference type="Pfam" id="PF10531">
    <property type="entry name" value="SLBB"/>
    <property type="match status" value="1"/>
</dbReference>
<keyword evidence="8" id="KW-0997">Cell inner membrane</keyword>
<dbReference type="InterPro" id="IPR037225">
    <property type="entry name" value="Nuo51_FMN-bd_sf"/>
</dbReference>
<dbReference type="STRING" id="415747.SAMN03097708_02349"/>
<evidence type="ECO:0000313" key="11">
    <source>
        <dbReference type="EMBL" id="SCZ62806.1"/>
    </source>
</evidence>
<keyword evidence="2 8" id="KW-0004">4Fe-4S</keyword>
<comment type="function">
    <text evidence="8">Part of a membrane-bound complex that couples electron transfer with translocation of ions across the membrane.</text>
</comment>
<feature type="binding site" evidence="8">
    <location>
        <position position="421"/>
    </location>
    <ligand>
        <name>[4Fe-4S] cluster</name>
        <dbReference type="ChEBI" id="CHEBI:49883"/>
        <label>1</label>
    </ligand>
</feature>
<dbReference type="Gene3D" id="3.40.50.11540">
    <property type="entry name" value="NADH-ubiquinone oxidoreductase 51kDa subunit"/>
    <property type="match status" value="1"/>
</dbReference>
<evidence type="ECO:0000256" key="4">
    <source>
        <dbReference type="ARBA" id="ARBA00022737"/>
    </source>
</evidence>
<dbReference type="GO" id="GO:0005886">
    <property type="term" value="C:plasma membrane"/>
    <property type="evidence" value="ECO:0007669"/>
    <property type="project" value="UniProtKB-SubCell"/>
</dbReference>
<keyword evidence="6 8" id="KW-0408">Iron</keyword>
<evidence type="ECO:0000256" key="9">
    <source>
        <dbReference type="SAM" id="MobiDB-lite"/>
    </source>
</evidence>
<dbReference type="HAMAP" id="MF_00461">
    <property type="entry name" value="RsxC_RnfC"/>
    <property type="match status" value="1"/>
</dbReference>
<dbReference type="EMBL" id="FMWD01000007">
    <property type="protein sequence ID" value="SCZ62806.1"/>
    <property type="molecule type" value="Genomic_DNA"/>
</dbReference>
<feature type="binding site" evidence="8">
    <location>
        <position position="378"/>
    </location>
    <ligand>
        <name>[4Fe-4S] cluster</name>
        <dbReference type="ChEBI" id="CHEBI:49883"/>
        <label>1</label>
    </ligand>
</feature>
<dbReference type="FunFam" id="3.30.70.20:FF:000044">
    <property type="entry name" value="Ion-translocating oxidoreductase complex subunit C"/>
    <property type="match status" value="1"/>
</dbReference>
<dbReference type="InterPro" id="IPR026902">
    <property type="entry name" value="RnfC_N"/>
</dbReference>
<dbReference type="SUPFAM" id="SSF142019">
    <property type="entry name" value="Nqo1 FMN-binding domain-like"/>
    <property type="match status" value="1"/>
</dbReference>
<dbReference type="InterPro" id="IPR017896">
    <property type="entry name" value="4Fe4S_Fe-S-bd"/>
</dbReference>
<dbReference type="AlphaFoldDB" id="A0A1G5QMD3"/>
<feature type="binding site" evidence="8">
    <location>
        <position position="411"/>
    </location>
    <ligand>
        <name>[4Fe-4S] cluster</name>
        <dbReference type="ChEBI" id="CHEBI:49883"/>
        <label>2</label>
    </ligand>
</feature>
<reference evidence="11 12" key="1">
    <citation type="submission" date="2016-10" db="EMBL/GenBank/DDBJ databases">
        <authorList>
            <person name="de Groot N.N."/>
        </authorList>
    </citation>
    <scope>NUCLEOTIDE SEQUENCE [LARGE SCALE GENOMIC DNA]</scope>
    <source>
        <strain evidence="11 12">HLD2</strain>
    </source>
</reference>
<dbReference type="PROSITE" id="PS51379">
    <property type="entry name" value="4FE4S_FER_2"/>
    <property type="match status" value="2"/>
</dbReference>
<evidence type="ECO:0000313" key="12">
    <source>
        <dbReference type="Proteomes" id="UP000199648"/>
    </source>
</evidence>
<dbReference type="NCBIfam" id="NF003454">
    <property type="entry name" value="PRK05035.1"/>
    <property type="match status" value="1"/>
</dbReference>
<comment type="subunit">
    <text evidence="8">The complex is composed of six subunits: RnfA, RnfB, RnfC, RnfD, RnfE and RnfG.</text>
</comment>
<evidence type="ECO:0000256" key="5">
    <source>
        <dbReference type="ARBA" id="ARBA00022982"/>
    </source>
</evidence>
<keyword evidence="8" id="KW-0472">Membrane</keyword>
<dbReference type="PROSITE" id="PS00198">
    <property type="entry name" value="4FE4S_FER_1"/>
    <property type="match status" value="1"/>
</dbReference>
<feature type="region of interest" description="Disordered" evidence="9">
    <location>
        <begin position="473"/>
        <end position="555"/>
    </location>
</feature>
<feature type="binding site" evidence="8">
    <location>
        <position position="375"/>
    </location>
    <ligand>
        <name>[4Fe-4S] cluster</name>
        <dbReference type="ChEBI" id="CHEBI:49883"/>
        <label>1</label>
    </ligand>
</feature>
<dbReference type="Pfam" id="PF12838">
    <property type="entry name" value="Fer4_7"/>
    <property type="match status" value="1"/>
</dbReference>
<evidence type="ECO:0000256" key="3">
    <source>
        <dbReference type="ARBA" id="ARBA00022723"/>
    </source>
</evidence>
<proteinExistence type="inferred from homology"/>
<feature type="binding site" evidence="8">
    <location>
        <position position="382"/>
    </location>
    <ligand>
        <name>[4Fe-4S] cluster</name>
        <dbReference type="ChEBI" id="CHEBI:49883"/>
        <label>2</label>
    </ligand>
</feature>
<dbReference type="Pfam" id="PF01512">
    <property type="entry name" value="Complex1_51K"/>
    <property type="match status" value="1"/>
</dbReference>
<dbReference type="GO" id="GO:0009055">
    <property type="term" value="F:electron transfer activity"/>
    <property type="evidence" value="ECO:0007669"/>
    <property type="project" value="InterPro"/>
</dbReference>
<name>A0A1G5QMD3_9GAMM</name>
<keyword evidence="5 8" id="KW-0249">Electron transport</keyword>
<sequence>MSRKLSNFPGGLHLPGHKELSAGEAVTAAEIPDVLVIPLHQHIGAAAEPLVEAGQTVRKGEVLAKAKGFVSAAVHASSSGTVIAIEDRPVAHPSGLPAPCIVLETDGEDTWCERRPVEDYRSLDPSELRNIIRDSGIVGLGGAGFPAYIKLNPGARTAVDTLILNGAECEPYITCDDMLMRERADEIIAGARIMRHALNAGECLVAIEDNKPEAIASLRETLERLGADDIEVVEVPTRYPMGGEKQLIKVITGKEVPSQGLPLDIGIVCHNVATASAIHRAVERGEPLISRIVTMSGGVGHPRNLEVRIGTPVEELLPQAGGLSGDVERLIVGGPMMGFTLQHRDAPVVKTVNCILAATREMDASHGPVRPCIRCGACSQACPVSLMPQQLYWYARAKDFDKVQDYNLFDCIECGCCAYVCPSNLPLVQFYRFAKTEIWSQEREKKAADLARDRYEFRTARIEREKAEKAARMAKKKAAVKGEKGKGDDAKKDAIKAAMERAKAKKEGAGTQPKNTEDLTEEQKRKLAEAKARREKMLKEQEQEQNGASGDKEEK</sequence>
<comment type="cofactor">
    <cofactor evidence="8">
        <name>[4Fe-4S] cluster</name>
        <dbReference type="ChEBI" id="CHEBI:49883"/>
    </cofactor>
    <text evidence="8">Binds 2 [4Fe-4S] clusters per subunit.</text>
</comment>
<dbReference type="GO" id="GO:0022900">
    <property type="term" value="P:electron transport chain"/>
    <property type="evidence" value="ECO:0007669"/>
    <property type="project" value="UniProtKB-UniRule"/>
</dbReference>
<evidence type="ECO:0000256" key="6">
    <source>
        <dbReference type="ARBA" id="ARBA00023004"/>
    </source>
</evidence>
<dbReference type="EC" id="7.-.-.-" evidence="8"/>
<keyword evidence="8" id="KW-1003">Cell membrane</keyword>
<dbReference type="Pfam" id="PF13375">
    <property type="entry name" value="RnfC_N"/>
    <property type="match status" value="1"/>
</dbReference>
<feature type="domain" description="4Fe-4S ferredoxin-type" evidence="10">
    <location>
        <begin position="362"/>
        <end position="392"/>
    </location>
</feature>
<feature type="binding site" evidence="8">
    <location>
        <position position="417"/>
    </location>
    <ligand>
        <name>[4Fe-4S] cluster</name>
        <dbReference type="ChEBI" id="CHEBI:49883"/>
        <label>2</label>
    </ligand>
</feature>
<evidence type="ECO:0000256" key="2">
    <source>
        <dbReference type="ARBA" id="ARBA00022485"/>
    </source>
</evidence>
<dbReference type="InterPro" id="IPR019554">
    <property type="entry name" value="Soluble_ligand-bd"/>
</dbReference>
<dbReference type="Gene3D" id="3.10.20.600">
    <property type="match status" value="1"/>
</dbReference>
<dbReference type="Gene3D" id="3.30.70.20">
    <property type="match status" value="1"/>
</dbReference>
<dbReference type="GO" id="GO:0051539">
    <property type="term" value="F:4 iron, 4 sulfur cluster binding"/>
    <property type="evidence" value="ECO:0007669"/>
    <property type="project" value="UniProtKB-KW"/>
</dbReference>
<dbReference type="InterPro" id="IPR010208">
    <property type="entry name" value="Ion_transpt_RnfC/RsxC"/>
</dbReference>
<evidence type="ECO:0000256" key="1">
    <source>
        <dbReference type="ARBA" id="ARBA00022448"/>
    </source>
</evidence>
<keyword evidence="7 8" id="KW-0411">Iron-sulfur</keyword>
<comment type="similarity">
    <text evidence="8">Belongs to the 4Fe4S bacterial-type ferredoxin family. RnfC subfamily.</text>
</comment>
<evidence type="ECO:0000259" key="10">
    <source>
        <dbReference type="PROSITE" id="PS51379"/>
    </source>
</evidence>
<keyword evidence="8" id="KW-1278">Translocase</keyword>
<organism evidence="11 12">
    <name type="scientific">Thiohalomonas denitrificans</name>
    <dbReference type="NCBI Taxonomy" id="415747"/>
    <lineage>
        <taxon>Bacteria</taxon>
        <taxon>Pseudomonadati</taxon>
        <taxon>Pseudomonadota</taxon>
        <taxon>Gammaproteobacteria</taxon>
        <taxon>Thiohalomonadales</taxon>
        <taxon>Thiohalomonadaceae</taxon>
        <taxon>Thiohalomonas</taxon>
    </lineage>
</organism>
<dbReference type="OrthoDB" id="9767754at2"/>
<evidence type="ECO:0000256" key="8">
    <source>
        <dbReference type="HAMAP-Rule" id="MF_00461"/>
    </source>
</evidence>
<dbReference type="Proteomes" id="UP000199648">
    <property type="component" value="Unassembled WGS sequence"/>
</dbReference>
<keyword evidence="3 8" id="KW-0479">Metal-binding</keyword>
<keyword evidence="1 8" id="KW-0813">Transport</keyword>
<dbReference type="NCBIfam" id="TIGR01945">
    <property type="entry name" value="rnfC"/>
    <property type="match status" value="1"/>
</dbReference>
<comment type="subcellular location">
    <subcellularLocation>
        <location evidence="8">Cell inner membrane</location>
        <topology evidence="8">Peripheral membrane protein</topology>
    </subcellularLocation>
</comment>
<keyword evidence="4 8" id="KW-0677">Repeat</keyword>
<gene>
    <name evidence="8" type="primary">rnfC</name>
    <name evidence="11" type="ORF">SAMN03097708_02349</name>
</gene>
<dbReference type="GO" id="GO:0046872">
    <property type="term" value="F:metal ion binding"/>
    <property type="evidence" value="ECO:0007669"/>
    <property type="project" value="UniProtKB-KW"/>
</dbReference>
<feature type="domain" description="4Fe-4S ferredoxin-type" evidence="10">
    <location>
        <begin position="402"/>
        <end position="431"/>
    </location>
</feature>
<accession>A0A1G5QMD3</accession>
<dbReference type="InterPro" id="IPR011538">
    <property type="entry name" value="Nuo51_FMN-bd"/>
</dbReference>
<evidence type="ECO:0000256" key="7">
    <source>
        <dbReference type="ARBA" id="ARBA00023014"/>
    </source>
</evidence>
<feature type="binding site" evidence="8">
    <location>
        <position position="414"/>
    </location>
    <ligand>
        <name>[4Fe-4S] cluster</name>
        <dbReference type="ChEBI" id="CHEBI:49883"/>
        <label>2</label>
    </ligand>
</feature>
<protein>
    <recommendedName>
        <fullName evidence="8">Ion-translocating oxidoreductase complex subunit C</fullName>
        <ecNumber evidence="8">7.-.-.-</ecNumber>
    </recommendedName>
    <alternativeName>
        <fullName evidence="8">Rnf electron transport complex subunit C</fullName>
    </alternativeName>
</protein>
<dbReference type="PANTHER" id="PTHR43034:SF2">
    <property type="entry name" value="ION-TRANSLOCATING OXIDOREDUCTASE COMPLEX SUBUNIT C"/>
    <property type="match status" value="1"/>
</dbReference>
<dbReference type="PANTHER" id="PTHR43034">
    <property type="entry name" value="ION-TRANSLOCATING OXIDOREDUCTASE COMPLEX SUBUNIT C"/>
    <property type="match status" value="1"/>
</dbReference>
<dbReference type="SUPFAM" id="SSF46548">
    <property type="entry name" value="alpha-helical ferredoxin"/>
    <property type="match status" value="1"/>
</dbReference>
<dbReference type="InterPro" id="IPR017900">
    <property type="entry name" value="4Fe4S_Fe_S_CS"/>
</dbReference>
<dbReference type="RefSeq" id="WP_092997233.1">
    <property type="nucleotide sequence ID" value="NZ_FMWD01000007.1"/>
</dbReference>
<keyword evidence="12" id="KW-1185">Reference proteome</keyword>
<feature type="compositionally biased region" description="Basic and acidic residues" evidence="9">
    <location>
        <begin position="480"/>
        <end position="508"/>
    </location>
</feature>
<feature type="binding site" evidence="8">
    <location>
        <position position="372"/>
    </location>
    <ligand>
        <name>[4Fe-4S] cluster</name>
        <dbReference type="ChEBI" id="CHEBI:49883"/>
        <label>1</label>
    </ligand>
</feature>